<comment type="subcellular location">
    <subcellularLocation>
        <location evidence="1">Nucleus</location>
    </subcellularLocation>
</comment>
<dbReference type="FunFam" id="1.10.10.440:FF:000013">
    <property type="entry name" value="pre-mRNA-processing protein 40A isoform X1"/>
    <property type="match status" value="1"/>
</dbReference>
<protein>
    <recommendedName>
        <fullName evidence="14">Pre-mRNA-processing protein 40A</fullName>
    </recommendedName>
</protein>
<dbReference type="InterPro" id="IPR001202">
    <property type="entry name" value="WW_dom"/>
</dbReference>
<dbReference type="Proteomes" id="UP000886520">
    <property type="component" value="Chromosome 22"/>
</dbReference>
<comment type="function">
    <text evidence="6">Binds the phosphorylated C-terminal domain (CTD) of the largest subunit of RNA polymerase II and functions as a scaffold for RNA processing machineries. May be involved in pre-mRNA splicing.</text>
</comment>
<keyword evidence="3" id="KW-0677">Repeat</keyword>
<dbReference type="OrthoDB" id="187617at2759"/>
<dbReference type="SMART" id="SM00456">
    <property type="entry name" value="WW"/>
    <property type="match status" value="2"/>
</dbReference>
<dbReference type="GO" id="GO:0070063">
    <property type="term" value="F:RNA polymerase binding"/>
    <property type="evidence" value="ECO:0007669"/>
    <property type="project" value="UniProtKB-ARBA"/>
</dbReference>
<dbReference type="InterPro" id="IPR002713">
    <property type="entry name" value="FF_domain"/>
</dbReference>
<evidence type="ECO:0000256" key="2">
    <source>
        <dbReference type="ARBA" id="ARBA00022664"/>
    </source>
</evidence>
<accession>A0A9D4U695</accession>
<dbReference type="FunFam" id="1.10.10.440:FF:000024">
    <property type="entry name" value="Pre-mRNA-processing protein 40A"/>
    <property type="match status" value="1"/>
</dbReference>
<organism evidence="12 13">
    <name type="scientific">Adiantum capillus-veneris</name>
    <name type="common">Maidenhair fern</name>
    <dbReference type="NCBI Taxonomy" id="13818"/>
    <lineage>
        <taxon>Eukaryota</taxon>
        <taxon>Viridiplantae</taxon>
        <taxon>Streptophyta</taxon>
        <taxon>Embryophyta</taxon>
        <taxon>Tracheophyta</taxon>
        <taxon>Polypodiopsida</taxon>
        <taxon>Polypodiidae</taxon>
        <taxon>Polypodiales</taxon>
        <taxon>Pteridineae</taxon>
        <taxon>Pteridaceae</taxon>
        <taxon>Vittarioideae</taxon>
        <taxon>Adiantum</taxon>
    </lineage>
</organism>
<feature type="domain" description="WW" evidence="10">
    <location>
        <begin position="318"/>
        <end position="351"/>
    </location>
</feature>
<proteinExistence type="inferred from homology"/>
<evidence type="ECO:0000256" key="8">
    <source>
        <dbReference type="ARBA" id="ARBA00064817"/>
    </source>
</evidence>
<evidence type="ECO:0000256" key="7">
    <source>
        <dbReference type="ARBA" id="ARBA00061317"/>
    </source>
</evidence>
<evidence type="ECO:0000256" key="4">
    <source>
        <dbReference type="ARBA" id="ARBA00023187"/>
    </source>
</evidence>
<evidence type="ECO:0000313" key="12">
    <source>
        <dbReference type="EMBL" id="KAI5061875.1"/>
    </source>
</evidence>
<dbReference type="PROSITE" id="PS50020">
    <property type="entry name" value="WW_DOMAIN_2"/>
    <property type="match status" value="2"/>
</dbReference>
<dbReference type="Pfam" id="PF00397">
    <property type="entry name" value="WW"/>
    <property type="match status" value="2"/>
</dbReference>
<dbReference type="InterPro" id="IPR039726">
    <property type="entry name" value="Prp40-like"/>
</dbReference>
<evidence type="ECO:0000256" key="9">
    <source>
        <dbReference type="SAM" id="MobiDB-lite"/>
    </source>
</evidence>
<reference evidence="12" key="1">
    <citation type="submission" date="2021-01" db="EMBL/GenBank/DDBJ databases">
        <title>Adiantum capillus-veneris genome.</title>
        <authorList>
            <person name="Fang Y."/>
            <person name="Liao Q."/>
        </authorList>
    </citation>
    <scope>NUCLEOTIDE SEQUENCE</scope>
    <source>
        <strain evidence="12">H3</strain>
        <tissue evidence="12">Leaf</tissue>
    </source>
</reference>
<dbReference type="Gene3D" id="1.10.10.440">
    <property type="entry name" value="FF domain"/>
    <property type="match status" value="3"/>
</dbReference>
<comment type="similarity">
    <text evidence="7">Belongs to the PRPF40 family.</text>
</comment>
<feature type="domain" description="FF" evidence="11">
    <location>
        <begin position="650"/>
        <end position="707"/>
    </location>
</feature>
<dbReference type="CDD" id="cd00201">
    <property type="entry name" value="WW"/>
    <property type="match status" value="2"/>
</dbReference>
<dbReference type="PROSITE" id="PS51676">
    <property type="entry name" value="FF"/>
    <property type="match status" value="3"/>
</dbReference>
<dbReference type="InterPro" id="IPR036020">
    <property type="entry name" value="WW_dom_sf"/>
</dbReference>
<dbReference type="EMBL" id="JABFUD020000022">
    <property type="protein sequence ID" value="KAI5061875.1"/>
    <property type="molecule type" value="Genomic_DNA"/>
</dbReference>
<feature type="domain" description="WW" evidence="10">
    <location>
        <begin position="283"/>
        <end position="310"/>
    </location>
</feature>
<feature type="compositionally biased region" description="Pro residues" evidence="9">
    <location>
        <begin position="34"/>
        <end position="48"/>
    </location>
</feature>
<feature type="compositionally biased region" description="Polar residues" evidence="9">
    <location>
        <begin position="168"/>
        <end position="186"/>
    </location>
</feature>
<evidence type="ECO:0000256" key="1">
    <source>
        <dbReference type="ARBA" id="ARBA00004123"/>
    </source>
</evidence>
<evidence type="ECO:0008006" key="14">
    <source>
        <dbReference type="Google" id="ProtNLM"/>
    </source>
</evidence>
<keyword evidence="2" id="KW-0507">mRNA processing</keyword>
<feature type="domain" description="FF" evidence="11">
    <location>
        <begin position="584"/>
        <end position="640"/>
    </location>
</feature>
<dbReference type="Pfam" id="PF01846">
    <property type="entry name" value="FF"/>
    <property type="match status" value="3"/>
</dbReference>
<dbReference type="Gene3D" id="2.20.70.10">
    <property type="match status" value="2"/>
</dbReference>
<feature type="region of interest" description="Disordered" evidence="9">
    <location>
        <begin position="1"/>
        <end position="63"/>
    </location>
</feature>
<comment type="subunit">
    <text evidence="8">Interacts (via the WW domains) with the phosphorylated C-terminal domain of NRPB1 (via CTD domain).</text>
</comment>
<feature type="region of interest" description="Disordered" evidence="9">
    <location>
        <begin position="154"/>
        <end position="186"/>
    </location>
</feature>
<dbReference type="SMART" id="SM00441">
    <property type="entry name" value="FF"/>
    <property type="match status" value="3"/>
</dbReference>
<evidence type="ECO:0000259" key="10">
    <source>
        <dbReference type="PROSITE" id="PS50020"/>
    </source>
</evidence>
<keyword evidence="5" id="KW-0539">Nucleus</keyword>
<evidence type="ECO:0000256" key="5">
    <source>
        <dbReference type="ARBA" id="ARBA00023242"/>
    </source>
</evidence>
<evidence type="ECO:0000256" key="6">
    <source>
        <dbReference type="ARBA" id="ARBA00056384"/>
    </source>
</evidence>
<keyword evidence="4" id="KW-0508">mRNA splicing</keyword>
<dbReference type="PANTHER" id="PTHR11864:SF0">
    <property type="entry name" value="PRP40 PRE-MRNA PROCESSING FACTOR 40 HOMOLOG A (YEAST)"/>
    <property type="match status" value="1"/>
</dbReference>
<dbReference type="GO" id="GO:0071004">
    <property type="term" value="C:U2-type prespliceosome"/>
    <property type="evidence" value="ECO:0007669"/>
    <property type="project" value="TreeGrafter"/>
</dbReference>
<gene>
    <name evidence="12" type="ORF">GOP47_0022414</name>
</gene>
<dbReference type="AlphaFoldDB" id="A0A9D4U695"/>
<dbReference type="GO" id="GO:0005685">
    <property type="term" value="C:U1 snRNP"/>
    <property type="evidence" value="ECO:0007669"/>
    <property type="project" value="TreeGrafter"/>
</dbReference>
<keyword evidence="13" id="KW-1185">Reference proteome</keyword>
<dbReference type="PROSITE" id="PS01159">
    <property type="entry name" value="WW_DOMAIN_1"/>
    <property type="match status" value="1"/>
</dbReference>
<dbReference type="PANTHER" id="PTHR11864">
    <property type="entry name" value="PRE-MRNA-PROCESSING PROTEIN PRP40"/>
    <property type="match status" value="1"/>
</dbReference>
<evidence type="ECO:0000256" key="3">
    <source>
        <dbReference type="ARBA" id="ARBA00022737"/>
    </source>
</evidence>
<dbReference type="GO" id="GO:0045292">
    <property type="term" value="P:mRNA cis splicing, via spliceosome"/>
    <property type="evidence" value="ECO:0007669"/>
    <property type="project" value="InterPro"/>
</dbReference>
<dbReference type="GO" id="GO:0003723">
    <property type="term" value="F:RNA binding"/>
    <property type="evidence" value="ECO:0007669"/>
    <property type="project" value="TreeGrafter"/>
</dbReference>
<feature type="domain" description="FF" evidence="11">
    <location>
        <begin position="518"/>
        <end position="572"/>
    </location>
</feature>
<evidence type="ECO:0000313" key="13">
    <source>
        <dbReference type="Proteomes" id="UP000886520"/>
    </source>
</evidence>
<evidence type="ECO:0000259" key="11">
    <source>
        <dbReference type="PROSITE" id="PS51676"/>
    </source>
</evidence>
<dbReference type="InterPro" id="IPR036517">
    <property type="entry name" value="FF_domain_sf"/>
</dbReference>
<comment type="caution">
    <text evidence="12">The sequence shown here is derived from an EMBL/GenBank/DDBJ whole genome shotgun (WGS) entry which is preliminary data.</text>
</comment>
<name>A0A9D4U695_ADICA</name>
<dbReference type="SUPFAM" id="SSF81698">
    <property type="entry name" value="FF domain"/>
    <property type="match status" value="3"/>
</dbReference>
<dbReference type="SUPFAM" id="SSF51045">
    <property type="entry name" value="WW domain"/>
    <property type="match status" value="2"/>
</dbReference>
<sequence length="763" mass="84030">MSPSPPPPVDLAAARARGLPPPPPWMQGLVPTVSAPPPTAQAPLPSNPIPTSLMPGNSGTPGPPPGFVPPMQFRPILSVQPQQGQGVLPATNAQFRPVVASSMSPSISMHPPSMPGVTLTPAISSQPPSIQGPHSISPNLSVHPPVMPGVLTSQPTQYPQSFLPPQGLSFNQQQRPLSGISTQAQSQPLNLPPPGAVRVTPPPSFTFAASAAYSHQNIGAVPGMSMARPPLSMTNHWTVASNQNAPSGVSSSGLTGQQNSLTVNSVLAQTPAVFTPFASGAEWQEHVAPDGRRYYYNRLTKHSSWEKPLELMTPLERADASSIWKEFTTADGKKYYYNKLTKQSKWTLPEELKVAREQAEMAATPALGSVTAPVTEFDPVSASLSVSPVVIASPQAPLINTISSPQSPIPVSPAREVSEPSEAVSPVIVEAPQPVVDVPTSIDNGTAITYQEAAVQLEPEQKSEATAVLADSALEEASAKDIEEAKKAMPSAGKVNVTPVMEDKPVLAVEESIVYANKAEAKSAFKELLEAVGVESNWTWEQAMRLIINDKRYGALKNLGERKQTFYDFLAQKKKQETEERRTKLKKARDDFMIMLQESKELSSKMRWSKVVSLLGDDPRFRAIERDHEREELFEVYAVELETKEKERAREERKNNIVEYRKFLESCDFIQANTQFRKVADRLVEDERCACLSKSDRLEIFQEYVSDLHKAEEEEIKILKEQQRRKERKNRDDFRKLMEEHRVTGVLHAHVPWRDYLVMVTVV</sequence>